<protein>
    <recommendedName>
        <fullName evidence="3">RING-type domain-containing protein</fullName>
    </recommendedName>
</protein>
<reference evidence="4 5" key="1">
    <citation type="journal article" date="2023" name="Hortic Res">
        <title>The complete reference genome for grapevine (Vitis vinifera L.) genetics and breeding.</title>
        <authorList>
            <person name="Shi X."/>
            <person name="Cao S."/>
            <person name="Wang X."/>
            <person name="Huang S."/>
            <person name="Wang Y."/>
            <person name="Liu Z."/>
            <person name="Liu W."/>
            <person name="Leng X."/>
            <person name="Peng Y."/>
            <person name="Wang N."/>
            <person name="Wang Y."/>
            <person name="Ma Z."/>
            <person name="Xu X."/>
            <person name="Zhang F."/>
            <person name="Xue H."/>
            <person name="Zhong H."/>
            <person name="Wang Y."/>
            <person name="Zhang K."/>
            <person name="Velt A."/>
            <person name="Avia K."/>
            <person name="Holtgrawe D."/>
            <person name="Grimplet J."/>
            <person name="Matus J.T."/>
            <person name="Ware D."/>
            <person name="Wu X."/>
            <person name="Wang H."/>
            <person name="Liu C."/>
            <person name="Fang Y."/>
            <person name="Rustenholz C."/>
            <person name="Cheng Z."/>
            <person name="Xiao H."/>
            <person name="Zhou Y."/>
        </authorList>
    </citation>
    <scope>NUCLEOTIDE SEQUENCE [LARGE SCALE GENOMIC DNA]</scope>
    <source>
        <strain evidence="5">cv. Pinot noir / PN40024</strain>
        <tissue evidence="4">Leaf</tissue>
    </source>
</reference>
<dbReference type="SMART" id="SM00184">
    <property type="entry name" value="RING"/>
    <property type="match status" value="1"/>
</dbReference>
<keyword evidence="5" id="KW-1185">Reference proteome</keyword>
<feature type="region of interest" description="Disordered" evidence="2">
    <location>
        <begin position="533"/>
        <end position="554"/>
    </location>
</feature>
<evidence type="ECO:0000313" key="4">
    <source>
        <dbReference type="EMBL" id="WKA02409.1"/>
    </source>
</evidence>
<feature type="compositionally biased region" description="Basic and acidic residues" evidence="2">
    <location>
        <begin position="434"/>
        <end position="453"/>
    </location>
</feature>
<gene>
    <name evidence="4" type="ORF">VitviT2T_020601</name>
</gene>
<evidence type="ECO:0000256" key="2">
    <source>
        <dbReference type="SAM" id="MobiDB-lite"/>
    </source>
</evidence>
<organism evidence="4 5">
    <name type="scientific">Vitis vinifera</name>
    <name type="common">Grape</name>
    <dbReference type="NCBI Taxonomy" id="29760"/>
    <lineage>
        <taxon>Eukaryota</taxon>
        <taxon>Viridiplantae</taxon>
        <taxon>Streptophyta</taxon>
        <taxon>Embryophyta</taxon>
        <taxon>Tracheophyta</taxon>
        <taxon>Spermatophyta</taxon>
        <taxon>Magnoliopsida</taxon>
        <taxon>eudicotyledons</taxon>
        <taxon>Gunneridae</taxon>
        <taxon>Pentapetalae</taxon>
        <taxon>rosids</taxon>
        <taxon>Vitales</taxon>
        <taxon>Vitaceae</taxon>
        <taxon>Viteae</taxon>
        <taxon>Vitis</taxon>
    </lineage>
</organism>
<dbReference type="PANTHER" id="PTHR36373">
    <property type="entry name" value="EXPRESSED PROTEIN"/>
    <property type="match status" value="1"/>
</dbReference>
<evidence type="ECO:0000259" key="3">
    <source>
        <dbReference type="PROSITE" id="PS50089"/>
    </source>
</evidence>
<dbReference type="Proteomes" id="UP001227230">
    <property type="component" value="Chromosome 13"/>
</dbReference>
<evidence type="ECO:0000313" key="5">
    <source>
        <dbReference type="Proteomes" id="UP001227230"/>
    </source>
</evidence>
<name>A0ABY9D507_VITVI</name>
<sequence>MEVHYINTGFPYTITESFMDFFEGLGHVPVNYAQAEAMHNQSIQENFYWTMNMNSYKFGFSGPGSTYYGPYDVNEHVPGIEVSRRPWEYPSSMIVEEPTTIETQPTGNEVMNVHAIPEECSPNHYSATSSQAIWQDNVDPDNMTYEELLDLGEAVGTQSRGLSQEHINLLPTCRYKSGRLFSRKRSAERCVICQMGYKRGDRQIKLPCKHVYHTDCGTKWLTINKVCPVCNIEKKKRTNSAIIAEDLSGGGQTLLQRAGPLNGPPTFHSLISPTFQFSSLLSVSPSLSLLCNIVSVALLFSLWKMEPAKIDWKTLDSRFVEDELYEHIHAPQWVDFNAPQEFVDDEAWFCRPDCKHPKTVEDFLISTPNSKVLSSADKSETLPLGDWNRRDAKLKRRGFTHQSSMPEFTEDGENQNPNFSTPPHHQPKSMKTKSSSEKKKQIEPGAQKDETPRLKSTLSARNLFAGRDILNQISEFCHELKKLATRAREKENEEKVNLKKSPVGTKKPVVKEVASEGLTDKERERKPLLEVGKQKSQAIEKNKTKQKLRKKREDEAENIPISLDLKNVKPKEESLLQIRTCPPTPQCFSAARGPNKSTPPKAARSRRMERGLLQEIEQNNNNKEGDKGNNGTTVSIIAEREAKTLDMFWFLKPCTLSS</sequence>
<dbReference type="SUPFAM" id="SSF57850">
    <property type="entry name" value="RING/U-box"/>
    <property type="match status" value="1"/>
</dbReference>
<dbReference type="Pfam" id="PF13639">
    <property type="entry name" value="zf-RING_2"/>
    <property type="match status" value="1"/>
</dbReference>
<dbReference type="InterPro" id="IPR013083">
    <property type="entry name" value="Znf_RING/FYVE/PHD"/>
</dbReference>
<feature type="region of interest" description="Disordered" evidence="2">
    <location>
        <begin position="585"/>
        <end position="606"/>
    </location>
</feature>
<accession>A0ABY9D507</accession>
<proteinExistence type="predicted"/>
<feature type="compositionally biased region" description="Polar residues" evidence="2">
    <location>
        <begin position="414"/>
        <end position="423"/>
    </location>
</feature>
<dbReference type="PANTHER" id="PTHR36373:SF1">
    <property type="entry name" value="EXPRESSED PROTEIN"/>
    <property type="match status" value="1"/>
</dbReference>
<dbReference type="InterPro" id="IPR001841">
    <property type="entry name" value="Znf_RING"/>
</dbReference>
<dbReference type="EMBL" id="CP126660">
    <property type="protein sequence ID" value="WKA02409.1"/>
    <property type="molecule type" value="Genomic_DNA"/>
</dbReference>
<keyword evidence="1" id="KW-0479">Metal-binding</keyword>
<keyword evidence="1" id="KW-0862">Zinc</keyword>
<evidence type="ECO:0000256" key="1">
    <source>
        <dbReference type="PROSITE-ProRule" id="PRU00175"/>
    </source>
</evidence>
<dbReference type="PROSITE" id="PS50089">
    <property type="entry name" value="ZF_RING_2"/>
    <property type="match status" value="1"/>
</dbReference>
<dbReference type="Gene3D" id="3.30.40.10">
    <property type="entry name" value="Zinc/RING finger domain, C3HC4 (zinc finger)"/>
    <property type="match status" value="1"/>
</dbReference>
<keyword evidence="1" id="KW-0863">Zinc-finger</keyword>
<feature type="region of interest" description="Disordered" evidence="2">
    <location>
        <begin position="396"/>
        <end position="455"/>
    </location>
</feature>
<feature type="domain" description="RING-type" evidence="3">
    <location>
        <begin position="190"/>
        <end position="231"/>
    </location>
</feature>